<sequence length="263" mass="29493">MTNLQIRTEEPNTEAQTPLLTSNTNHEHEHESETNNNKNDEIDDTEVDKILARLELFLNILGFNPRSILWSIICWSVFFILGVAVPLVALWMCDCSECEKYELRGCEMVIVTFQASLAAVSLLCISHCLRKYGLRRFLFVDRYTGHVACFHRDYVNQISVSTLVQVVGIIMCLHAATRISHRAQGVVSFASRWHAIATCASSDNSQMRSSASAGSLEVANHLNSIQIDYSESDLESLDFAGMAVNTQLVSYMSSHHKRQAFGT</sequence>
<reference evidence="4" key="1">
    <citation type="journal article" date="2017" name="Front. Plant Sci.">
        <title>Climate Clever Clovers: New Paradigm to Reduce the Environmental Footprint of Ruminants by Breeding Low Methanogenic Forages Utilizing Haplotype Variation.</title>
        <authorList>
            <person name="Kaur P."/>
            <person name="Appels R."/>
            <person name="Bayer P.E."/>
            <person name="Keeble-Gagnere G."/>
            <person name="Wang J."/>
            <person name="Hirakawa H."/>
            <person name="Shirasawa K."/>
            <person name="Vercoe P."/>
            <person name="Stefanova K."/>
            <person name="Durmic Z."/>
            <person name="Nichols P."/>
            <person name="Revell C."/>
            <person name="Isobe S.N."/>
            <person name="Edwards D."/>
            <person name="Erskine W."/>
        </authorList>
    </citation>
    <scope>NUCLEOTIDE SEQUENCE [LARGE SCALE GENOMIC DNA]</scope>
    <source>
        <strain evidence="4">cv. Daliak</strain>
    </source>
</reference>
<keyword evidence="2" id="KW-1133">Transmembrane helix</keyword>
<evidence type="ECO:0000256" key="2">
    <source>
        <dbReference type="SAM" id="Phobius"/>
    </source>
</evidence>
<keyword evidence="4" id="KW-1185">Reference proteome</keyword>
<dbReference type="EMBL" id="DF973421">
    <property type="protein sequence ID" value="GAU30242.1"/>
    <property type="molecule type" value="Genomic_DNA"/>
</dbReference>
<evidence type="ECO:0000313" key="4">
    <source>
        <dbReference type="Proteomes" id="UP000242715"/>
    </source>
</evidence>
<dbReference type="PANTHER" id="PTHR31963">
    <property type="entry name" value="RAS GUANINE NUCLEOTIDE EXCHANGE FACTOR K"/>
    <property type="match status" value="1"/>
</dbReference>
<keyword evidence="2" id="KW-0472">Membrane</keyword>
<name>A0A2Z6MZR0_TRISU</name>
<feature type="region of interest" description="Disordered" evidence="1">
    <location>
        <begin position="1"/>
        <end position="41"/>
    </location>
</feature>
<feature type="transmembrane region" description="Helical" evidence="2">
    <location>
        <begin position="109"/>
        <end position="129"/>
    </location>
</feature>
<evidence type="ECO:0000256" key="1">
    <source>
        <dbReference type="SAM" id="MobiDB-lite"/>
    </source>
</evidence>
<organism evidence="3 4">
    <name type="scientific">Trifolium subterraneum</name>
    <name type="common">Subterranean clover</name>
    <dbReference type="NCBI Taxonomy" id="3900"/>
    <lineage>
        <taxon>Eukaryota</taxon>
        <taxon>Viridiplantae</taxon>
        <taxon>Streptophyta</taxon>
        <taxon>Embryophyta</taxon>
        <taxon>Tracheophyta</taxon>
        <taxon>Spermatophyta</taxon>
        <taxon>Magnoliopsida</taxon>
        <taxon>eudicotyledons</taxon>
        <taxon>Gunneridae</taxon>
        <taxon>Pentapetalae</taxon>
        <taxon>rosids</taxon>
        <taxon>fabids</taxon>
        <taxon>Fabales</taxon>
        <taxon>Fabaceae</taxon>
        <taxon>Papilionoideae</taxon>
        <taxon>50 kb inversion clade</taxon>
        <taxon>NPAAA clade</taxon>
        <taxon>Hologalegina</taxon>
        <taxon>IRL clade</taxon>
        <taxon>Trifolieae</taxon>
        <taxon>Trifolium</taxon>
    </lineage>
</organism>
<protein>
    <recommendedName>
        <fullName evidence="5">Transmembrane protein</fullName>
    </recommendedName>
</protein>
<evidence type="ECO:0000313" key="3">
    <source>
        <dbReference type="EMBL" id="GAU30242.1"/>
    </source>
</evidence>
<dbReference type="OrthoDB" id="1897957at2759"/>
<accession>A0A2Z6MZR0</accession>
<dbReference type="AlphaFoldDB" id="A0A2Z6MZR0"/>
<feature type="transmembrane region" description="Helical" evidence="2">
    <location>
        <begin position="68"/>
        <end position="89"/>
    </location>
</feature>
<dbReference type="InterPro" id="IPR021924">
    <property type="entry name" value="DUF3537"/>
</dbReference>
<gene>
    <name evidence="3" type="ORF">TSUD_67940</name>
</gene>
<keyword evidence="2" id="KW-0812">Transmembrane</keyword>
<dbReference type="Pfam" id="PF12056">
    <property type="entry name" value="DUF3537"/>
    <property type="match status" value="1"/>
</dbReference>
<proteinExistence type="predicted"/>
<dbReference type="Proteomes" id="UP000242715">
    <property type="component" value="Unassembled WGS sequence"/>
</dbReference>
<evidence type="ECO:0008006" key="5">
    <source>
        <dbReference type="Google" id="ProtNLM"/>
    </source>
</evidence>
<dbReference type="PANTHER" id="PTHR31963:SF2">
    <property type="entry name" value="ZINC FINGER CONSTANS-LIKE PROTEIN (DUF3537)"/>
    <property type="match status" value="1"/>
</dbReference>